<dbReference type="Proteomes" id="UP000708208">
    <property type="component" value="Unassembled WGS sequence"/>
</dbReference>
<sequence>MEEPVSDSGMESFCGSKLWDLNTTWNVVREAIPNSVINISTRILTTVLVILSLVRFVCSFVKFNPEIEVYPVDQVSPALETVTYQNHFPPKPYKVK</sequence>
<dbReference type="AlphaFoldDB" id="A0A8J2JN42"/>
<protein>
    <submittedName>
        <fullName evidence="1">Uncharacterized protein</fullName>
    </submittedName>
</protein>
<keyword evidence="2" id="KW-1185">Reference proteome</keyword>
<dbReference type="EMBL" id="CAJVCH010100659">
    <property type="protein sequence ID" value="CAG7723592.1"/>
    <property type="molecule type" value="Genomic_DNA"/>
</dbReference>
<accession>A0A8J2JN42</accession>
<evidence type="ECO:0000313" key="1">
    <source>
        <dbReference type="EMBL" id="CAG7723592.1"/>
    </source>
</evidence>
<name>A0A8J2JN42_9HEXA</name>
<reference evidence="1" key="1">
    <citation type="submission" date="2021-06" db="EMBL/GenBank/DDBJ databases">
        <authorList>
            <person name="Hodson N. C."/>
            <person name="Mongue J. A."/>
            <person name="Jaron S. K."/>
        </authorList>
    </citation>
    <scope>NUCLEOTIDE SEQUENCE</scope>
</reference>
<organism evidence="1 2">
    <name type="scientific">Allacma fusca</name>
    <dbReference type="NCBI Taxonomy" id="39272"/>
    <lineage>
        <taxon>Eukaryota</taxon>
        <taxon>Metazoa</taxon>
        <taxon>Ecdysozoa</taxon>
        <taxon>Arthropoda</taxon>
        <taxon>Hexapoda</taxon>
        <taxon>Collembola</taxon>
        <taxon>Symphypleona</taxon>
        <taxon>Sminthuridae</taxon>
        <taxon>Allacma</taxon>
    </lineage>
</organism>
<proteinExistence type="predicted"/>
<comment type="caution">
    <text evidence="1">The sequence shown here is derived from an EMBL/GenBank/DDBJ whole genome shotgun (WGS) entry which is preliminary data.</text>
</comment>
<gene>
    <name evidence="1" type="ORF">AFUS01_LOCUS12670</name>
</gene>
<evidence type="ECO:0000313" key="2">
    <source>
        <dbReference type="Proteomes" id="UP000708208"/>
    </source>
</evidence>